<accession>A0A0F8YH78</accession>
<protein>
    <submittedName>
        <fullName evidence="1">Uncharacterized protein</fullName>
    </submittedName>
</protein>
<comment type="caution">
    <text evidence="1">The sequence shown here is derived from an EMBL/GenBank/DDBJ whole genome shotgun (WGS) entry which is preliminary data.</text>
</comment>
<proteinExistence type="predicted"/>
<organism evidence="1">
    <name type="scientific">marine sediment metagenome</name>
    <dbReference type="NCBI Taxonomy" id="412755"/>
    <lineage>
        <taxon>unclassified sequences</taxon>
        <taxon>metagenomes</taxon>
        <taxon>ecological metagenomes</taxon>
    </lineage>
</organism>
<sequence length="73" mass="8740">MRVKGAFEYNEDHEEMLCKIIGKDPRTTNAITKEFKKVFAKIDHRTVNRLLERLFENSKIKKFKSGRITLWLK</sequence>
<evidence type="ECO:0000313" key="1">
    <source>
        <dbReference type="EMBL" id="KKK47356.1"/>
    </source>
</evidence>
<reference evidence="1" key="1">
    <citation type="journal article" date="2015" name="Nature">
        <title>Complex archaea that bridge the gap between prokaryotes and eukaryotes.</title>
        <authorList>
            <person name="Spang A."/>
            <person name="Saw J.H."/>
            <person name="Jorgensen S.L."/>
            <person name="Zaremba-Niedzwiedzka K."/>
            <person name="Martijn J."/>
            <person name="Lind A.E."/>
            <person name="van Eijk R."/>
            <person name="Schleper C."/>
            <person name="Guy L."/>
            <person name="Ettema T.J."/>
        </authorList>
    </citation>
    <scope>NUCLEOTIDE SEQUENCE</scope>
</reference>
<dbReference type="AlphaFoldDB" id="A0A0F8YH78"/>
<dbReference type="EMBL" id="LAZR01069620">
    <property type="protein sequence ID" value="KKK47356.1"/>
    <property type="molecule type" value="Genomic_DNA"/>
</dbReference>
<name>A0A0F8YH78_9ZZZZ</name>
<gene>
    <name evidence="1" type="ORF">LCGC14_3156060</name>
</gene>